<evidence type="ECO:0000259" key="5">
    <source>
        <dbReference type="Pfam" id="PF19783"/>
    </source>
</evidence>
<evidence type="ECO:0000256" key="4">
    <source>
        <dbReference type="SAM" id="SignalP"/>
    </source>
</evidence>
<feature type="chain" id="PRO_5009179225" description="DUF6268 domain-containing protein" evidence="4">
    <location>
        <begin position="28"/>
        <end position="300"/>
    </location>
</feature>
<feature type="signal peptide" evidence="4">
    <location>
        <begin position="1"/>
        <end position="27"/>
    </location>
</feature>
<proteinExistence type="predicted"/>
<name>A0A1E5IVM7_SHECO</name>
<dbReference type="Proteomes" id="UP000095230">
    <property type="component" value="Unassembled WGS sequence"/>
</dbReference>
<keyword evidence="2" id="KW-0472">Membrane</keyword>
<organism evidence="6 7">
    <name type="scientific">Shewanella colwelliana</name>
    <name type="common">Alteromonas colwelliana</name>
    <dbReference type="NCBI Taxonomy" id="23"/>
    <lineage>
        <taxon>Bacteria</taxon>
        <taxon>Pseudomonadati</taxon>
        <taxon>Pseudomonadota</taxon>
        <taxon>Gammaproteobacteria</taxon>
        <taxon>Alteromonadales</taxon>
        <taxon>Shewanellaceae</taxon>
        <taxon>Shewanella</taxon>
    </lineage>
</organism>
<dbReference type="InterPro" id="IPR046235">
    <property type="entry name" value="DUF6268"/>
</dbReference>
<keyword evidence="3" id="KW-0998">Cell outer membrane</keyword>
<dbReference type="EMBL" id="MCBT01000018">
    <property type="protein sequence ID" value="OEG74621.1"/>
    <property type="molecule type" value="Genomic_DNA"/>
</dbReference>
<comment type="caution">
    <text evidence="6">The sequence shown here is derived from an EMBL/GenBank/DDBJ whole genome shotgun (WGS) entry which is preliminary data.</text>
</comment>
<evidence type="ECO:0000256" key="1">
    <source>
        <dbReference type="ARBA" id="ARBA00004442"/>
    </source>
</evidence>
<evidence type="ECO:0000256" key="3">
    <source>
        <dbReference type="ARBA" id="ARBA00023237"/>
    </source>
</evidence>
<evidence type="ECO:0000256" key="2">
    <source>
        <dbReference type="ARBA" id="ARBA00023136"/>
    </source>
</evidence>
<reference evidence="6 7" key="1">
    <citation type="submission" date="2016-07" db="EMBL/GenBank/DDBJ databases">
        <title>Whole-genome of two Shewanella species isolated from a digestive organ of sea cucumber Apostichopus japonicus Selenka 1867.</title>
        <authorList>
            <person name="Hong H.-H."/>
            <person name="Choi H."/>
            <person name="Cheon S."/>
            <person name="Oh J.-S."/>
            <person name="Lee H.-G."/>
            <person name="Park C."/>
        </authorList>
    </citation>
    <scope>NUCLEOTIDE SEQUENCE [LARGE SCALE GENOMIC DNA]</scope>
    <source>
        <strain evidence="6 7">CSB03KR</strain>
    </source>
</reference>
<comment type="subcellular location">
    <subcellularLocation>
        <location evidence="1">Cell outer membrane</location>
    </subcellularLocation>
</comment>
<dbReference type="RefSeq" id="WP_028765244.1">
    <property type="nucleotide sequence ID" value="NZ_BPFF01000067.1"/>
</dbReference>
<dbReference type="SUPFAM" id="SSF56935">
    <property type="entry name" value="Porins"/>
    <property type="match status" value="1"/>
</dbReference>
<dbReference type="Pfam" id="PF19783">
    <property type="entry name" value="DUF6268"/>
    <property type="match status" value="1"/>
</dbReference>
<evidence type="ECO:0000313" key="7">
    <source>
        <dbReference type="Proteomes" id="UP000095230"/>
    </source>
</evidence>
<evidence type="ECO:0000313" key="6">
    <source>
        <dbReference type="EMBL" id="OEG74621.1"/>
    </source>
</evidence>
<dbReference type="GO" id="GO:0009279">
    <property type="term" value="C:cell outer membrane"/>
    <property type="evidence" value="ECO:0007669"/>
    <property type="project" value="UniProtKB-SubCell"/>
</dbReference>
<dbReference type="STRING" id="23.BEL05_19505"/>
<dbReference type="InterPro" id="IPR036942">
    <property type="entry name" value="Beta-barrel_TonB_sf"/>
</dbReference>
<dbReference type="Gene3D" id="2.40.170.20">
    <property type="entry name" value="TonB-dependent receptor, beta-barrel domain"/>
    <property type="match status" value="1"/>
</dbReference>
<gene>
    <name evidence="6" type="ORF">BEL05_19505</name>
</gene>
<protein>
    <recommendedName>
        <fullName evidence="5">DUF6268 domain-containing protein</fullName>
    </recommendedName>
</protein>
<accession>A0A1E5IVM7</accession>
<sequence>MKIRTQPNLLSLSLLLAGLALVPASHAASKPYSPFSVSVSRISTGDADIGDSNLQLQRDTWLFGAKASIPLNREWSMSMSASYDKLDYDWGTRGGSLFGNGVTTWPSVDRYSASIGVSYRPNKQWMFLFAPKIQYAYADGTSSSNAQSYGVVASGMYRFENGNMLGLGVAYLNDISEVRTVPYLAVSWQVTENLKLSNPFSAGFSGPAGLELSYQLTDDVDVGIGTSKRTQRFLVKDDETTMEIDEWVSFLRAGWTATSSLSFNGYAGYYFNGELELSDPNSSEQIDNQMALAFAAEYKF</sequence>
<dbReference type="AlphaFoldDB" id="A0A1E5IVM7"/>
<dbReference type="OrthoDB" id="190240at2"/>
<keyword evidence="4" id="KW-0732">Signal</keyword>
<feature type="domain" description="DUF6268" evidence="5">
    <location>
        <begin position="156"/>
        <end position="291"/>
    </location>
</feature>